<dbReference type="SMART" id="SM00529">
    <property type="entry name" value="HTH_DTXR"/>
    <property type="match status" value="1"/>
</dbReference>
<dbReference type="SUPFAM" id="SSF46785">
    <property type="entry name" value="Winged helix' DNA-binding domain"/>
    <property type="match status" value="1"/>
</dbReference>
<dbReference type="InterPro" id="IPR050536">
    <property type="entry name" value="DtxR_MntR_Metal-Reg"/>
</dbReference>
<evidence type="ECO:0000256" key="3">
    <source>
        <dbReference type="ARBA" id="ARBA00011738"/>
    </source>
</evidence>
<dbReference type="InterPro" id="IPR038157">
    <property type="entry name" value="FeoA_core_dom"/>
</dbReference>
<organism evidence="9 10">
    <name type="scientific">Amycolatopsis minnesotensis</name>
    <dbReference type="NCBI Taxonomy" id="337894"/>
    <lineage>
        <taxon>Bacteria</taxon>
        <taxon>Bacillati</taxon>
        <taxon>Actinomycetota</taxon>
        <taxon>Actinomycetes</taxon>
        <taxon>Pseudonocardiales</taxon>
        <taxon>Pseudonocardiaceae</taxon>
        <taxon>Amycolatopsis</taxon>
    </lineage>
</organism>
<protein>
    <submittedName>
        <fullName evidence="9">Metal-dependent transcriptional regulator</fullName>
    </submittedName>
</protein>
<dbReference type="InterPro" id="IPR036421">
    <property type="entry name" value="Fe_dep_repressor_sf"/>
</dbReference>
<comment type="subunit">
    <text evidence="3">Homodimer.</text>
</comment>
<dbReference type="InterPro" id="IPR001367">
    <property type="entry name" value="Fe_dep_repressor"/>
</dbReference>
<evidence type="ECO:0000256" key="6">
    <source>
        <dbReference type="ARBA" id="ARBA00023125"/>
    </source>
</evidence>
<evidence type="ECO:0000256" key="2">
    <source>
        <dbReference type="ARBA" id="ARBA00007871"/>
    </source>
</evidence>
<feature type="domain" description="HTH dtxR-type" evidence="8">
    <location>
        <begin position="1"/>
        <end position="67"/>
    </location>
</feature>
<evidence type="ECO:0000256" key="4">
    <source>
        <dbReference type="ARBA" id="ARBA00023004"/>
    </source>
</evidence>
<dbReference type="InterPro" id="IPR008988">
    <property type="entry name" value="Transcriptional_repressor_C"/>
</dbReference>
<proteinExistence type="inferred from homology"/>
<dbReference type="InterPro" id="IPR036388">
    <property type="entry name" value="WH-like_DNA-bd_sf"/>
</dbReference>
<dbReference type="Pfam" id="PF02742">
    <property type="entry name" value="Fe_dep_repr_C"/>
    <property type="match status" value="1"/>
</dbReference>
<dbReference type="Gene3D" id="1.10.10.10">
    <property type="entry name" value="Winged helix-like DNA-binding domain superfamily/Winged helix DNA-binding domain"/>
    <property type="match status" value="1"/>
</dbReference>
<accession>A0ABN2S2A4</accession>
<evidence type="ECO:0000313" key="9">
    <source>
        <dbReference type="EMBL" id="GAA1978517.1"/>
    </source>
</evidence>
<dbReference type="InterPro" id="IPR036390">
    <property type="entry name" value="WH_DNA-bd_sf"/>
</dbReference>
<keyword evidence="6" id="KW-0238">DNA-binding</keyword>
<dbReference type="Pfam" id="PF01325">
    <property type="entry name" value="Fe_dep_repress"/>
    <property type="match status" value="1"/>
</dbReference>
<dbReference type="PROSITE" id="PS50944">
    <property type="entry name" value="HTH_DTXR"/>
    <property type="match status" value="1"/>
</dbReference>
<dbReference type="SUPFAM" id="SSF47979">
    <property type="entry name" value="Iron-dependent repressor protein, dimerization domain"/>
    <property type="match status" value="1"/>
</dbReference>
<evidence type="ECO:0000256" key="1">
    <source>
        <dbReference type="ARBA" id="ARBA00004496"/>
    </source>
</evidence>
<dbReference type="InterPro" id="IPR022689">
    <property type="entry name" value="Iron_dep_repressor"/>
</dbReference>
<evidence type="ECO:0000313" key="10">
    <source>
        <dbReference type="Proteomes" id="UP001501116"/>
    </source>
</evidence>
<reference evidence="9 10" key="1">
    <citation type="journal article" date="2019" name="Int. J. Syst. Evol. Microbiol.">
        <title>The Global Catalogue of Microorganisms (GCM) 10K type strain sequencing project: providing services to taxonomists for standard genome sequencing and annotation.</title>
        <authorList>
            <consortium name="The Broad Institute Genomics Platform"/>
            <consortium name="The Broad Institute Genome Sequencing Center for Infectious Disease"/>
            <person name="Wu L."/>
            <person name="Ma J."/>
        </authorList>
    </citation>
    <scope>NUCLEOTIDE SEQUENCE [LARGE SCALE GENOMIC DNA]</scope>
    <source>
        <strain evidence="9 10">JCM 14545</strain>
    </source>
</reference>
<keyword evidence="10" id="KW-1185">Reference proteome</keyword>
<keyword evidence="7" id="KW-0804">Transcription</keyword>
<gene>
    <name evidence="9" type="ORF">GCM10009754_63200</name>
</gene>
<dbReference type="PANTHER" id="PTHR33238:SF10">
    <property type="entry name" value="IRON-DEPENDENT REPRESSOR IDER"/>
    <property type="match status" value="1"/>
</dbReference>
<evidence type="ECO:0000256" key="5">
    <source>
        <dbReference type="ARBA" id="ARBA00023015"/>
    </source>
</evidence>
<dbReference type="Proteomes" id="UP001501116">
    <property type="component" value="Unassembled WGS sequence"/>
</dbReference>
<dbReference type="SUPFAM" id="SSF50037">
    <property type="entry name" value="C-terminal domain of transcriptional repressors"/>
    <property type="match status" value="1"/>
</dbReference>
<comment type="subcellular location">
    <subcellularLocation>
        <location evidence="1">Cytoplasm</location>
    </subcellularLocation>
</comment>
<dbReference type="Gene3D" id="1.10.60.10">
    <property type="entry name" value="Iron dependent repressor, metal binding and dimerisation domain"/>
    <property type="match status" value="1"/>
</dbReference>
<dbReference type="InterPro" id="IPR022687">
    <property type="entry name" value="HTH_DTXR"/>
</dbReference>
<evidence type="ECO:0000259" key="8">
    <source>
        <dbReference type="PROSITE" id="PS50944"/>
    </source>
</evidence>
<dbReference type="EMBL" id="BAAANN010000030">
    <property type="protein sequence ID" value="GAA1978517.1"/>
    <property type="molecule type" value="Genomic_DNA"/>
</dbReference>
<evidence type="ECO:0000256" key="7">
    <source>
        <dbReference type="ARBA" id="ARBA00023163"/>
    </source>
</evidence>
<comment type="caution">
    <text evidence="9">The sequence shown here is derived from an EMBL/GenBank/DDBJ whole genome shotgun (WGS) entry which is preliminary data.</text>
</comment>
<sequence length="221" mass="24089">MTAKGLIDTTEMYLKAAYELEEDGVVPRRARLADRFGHSAPTVSQTVAKLHRDGLVTVLEDGRLELSARGRRQAVKVVRKHRIAEVLLYRVIGLDWSQLHVEACRWEHVVSDHAERRIAELCGWPGECPHGNPIPGLGTAPGDTRTVLSAVADGWHDGVLHRVSERGQDDVVFLRALHAAGVLPGTRITLAARPGSAFELGGGEGAVTVDRRQAELLVLRG</sequence>
<keyword evidence="5" id="KW-0805">Transcription regulation</keyword>
<keyword evidence="4" id="KW-0408">Iron</keyword>
<dbReference type="Gene3D" id="2.30.30.90">
    <property type="match status" value="1"/>
</dbReference>
<name>A0ABN2S2A4_9PSEU</name>
<comment type="similarity">
    <text evidence="2">Belongs to the DtxR/MntR family.</text>
</comment>
<dbReference type="PANTHER" id="PTHR33238">
    <property type="entry name" value="IRON (METAL) DEPENDENT REPRESSOR, DTXR FAMILY"/>
    <property type="match status" value="1"/>
</dbReference>
<dbReference type="RefSeq" id="WP_344427206.1">
    <property type="nucleotide sequence ID" value="NZ_BAAANN010000030.1"/>
</dbReference>